<gene>
    <name evidence="2" type="ORF">METZ01_LOCUS495923</name>
</gene>
<dbReference type="EMBL" id="UINC01216787">
    <property type="protein sequence ID" value="SVE43069.1"/>
    <property type="molecule type" value="Genomic_DNA"/>
</dbReference>
<keyword evidence="1" id="KW-0812">Transmembrane</keyword>
<dbReference type="AlphaFoldDB" id="A0A383DFH6"/>
<feature type="non-terminal residue" evidence="2">
    <location>
        <position position="1"/>
    </location>
</feature>
<feature type="transmembrane region" description="Helical" evidence="1">
    <location>
        <begin position="105"/>
        <end position="122"/>
    </location>
</feature>
<proteinExistence type="predicted"/>
<evidence type="ECO:0000256" key="1">
    <source>
        <dbReference type="SAM" id="Phobius"/>
    </source>
</evidence>
<keyword evidence="1" id="KW-0472">Membrane</keyword>
<keyword evidence="1" id="KW-1133">Transmembrane helix</keyword>
<evidence type="ECO:0000313" key="2">
    <source>
        <dbReference type="EMBL" id="SVE43069.1"/>
    </source>
</evidence>
<accession>A0A383DFH6</accession>
<name>A0A383DFH6_9ZZZZ</name>
<reference evidence="2" key="1">
    <citation type="submission" date="2018-05" db="EMBL/GenBank/DDBJ databases">
        <authorList>
            <person name="Lanie J.A."/>
            <person name="Ng W.-L."/>
            <person name="Kazmierczak K.M."/>
            <person name="Andrzejewski T.M."/>
            <person name="Davidsen T.M."/>
            <person name="Wayne K.J."/>
            <person name="Tettelin H."/>
            <person name="Glass J.I."/>
            <person name="Rusch D."/>
            <person name="Podicherti R."/>
            <person name="Tsui H.-C.T."/>
            <person name="Winkler M.E."/>
        </authorList>
    </citation>
    <scope>NUCLEOTIDE SEQUENCE</scope>
</reference>
<protein>
    <submittedName>
        <fullName evidence="2">Uncharacterized protein</fullName>
    </submittedName>
</protein>
<sequence length="152" mass="17861">ETPNTSLREPQPRPTYIDIPFTMRALDQVERNATDGIVIPGFLRRVGKDVIVSQLVDAGFGGEEATLLVLRFEQFEWLPQRRGDDSWFVDCPYCNTFMLVYPGIPFHWLGWLNFYYLVYYFIYKRGETKGGLCSKCWKKLPANLLQRRWIAR</sequence>
<organism evidence="2">
    <name type="scientific">marine metagenome</name>
    <dbReference type="NCBI Taxonomy" id="408172"/>
    <lineage>
        <taxon>unclassified sequences</taxon>
        <taxon>metagenomes</taxon>
        <taxon>ecological metagenomes</taxon>
    </lineage>
</organism>